<dbReference type="InterPro" id="IPR010538">
    <property type="entry name" value="DHOR"/>
</dbReference>
<dbReference type="Gene3D" id="1.10.760.10">
    <property type="entry name" value="Cytochrome c-like domain"/>
    <property type="match status" value="1"/>
</dbReference>
<evidence type="ECO:0000259" key="5">
    <source>
        <dbReference type="PROSITE" id="PS51007"/>
    </source>
</evidence>
<dbReference type="Proteomes" id="UP001589688">
    <property type="component" value="Unassembled WGS sequence"/>
</dbReference>
<organism evidence="6 7">
    <name type="scientific">Hallella seregens ATCC 51272</name>
    <dbReference type="NCBI Taxonomy" id="1336250"/>
    <lineage>
        <taxon>Bacteria</taxon>
        <taxon>Pseudomonadati</taxon>
        <taxon>Bacteroidota</taxon>
        <taxon>Bacteroidia</taxon>
        <taxon>Bacteroidales</taxon>
        <taxon>Prevotellaceae</taxon>
        <taxon>Hallella</taxon>
    </lineage>
</organism>
<sequence length="485" mass="53890">MNPIKYSFLLLGALALSACEDNDGQLTIADVDVPAGYALSAGTATEFSRSAFSYDQPASWISGEYNALFNKGDRLYDNVATSNYNHAGGGLGPVYAGYSCGGCHRNAGRTEPSYWTAFKNGSRKATGEYGFTSMLCYVTRRNGKFFQNYGRVIHDNTIYGVTPEGEIHFEIDSAVYRFPDGERYTLCYPRFSITKWYADSIRPEDLFISVRIPLRHVGQGQIMALDRTEIQQLAARSNYPRWGISGRCNVVSERNVSQIGVGGNKAHHGDLTVELGYSSDMGLTNSRYPEEICRGQRQIEEGSMMGLSYEKLDVSTADMEAVDLYLHSLGVPARRDVNDPDVQAGEKLFYKAGCHLCHVTTLHTNKRGSTLLAGLTLPWLGGRQTIHPYSDFLLHDMGSEIMGVGLNDNMVSGLARGNEWRTTPLWGIGLQQLVNGHTYFLHDGRARNFTEAIMWHGGEAEASKQVFAHYSKAQRAQLIRFLWSL</sequence>
<dbReference type="RefSeq" id="WP_027951877.1">
    <property type="nucleotide sequence ID" value="NZ_JADU01000008.1"/>
</dbReference>
<keyword evidence="2 4" id="KW-0479">Metal-binding</keyword>
<evidence type="ECO:0000313" key="7">
    <source>
        <dbReference type="Proteomes" id="UP001589688"/>
    </source>
</evidence>
<dbReference type="PANTHER" id="PTHR30600:SF4">
    <property type="entry name" value="CYTOCHROME C DOMAIN-CONTAINING PROTEIN"/>
    <property type="match status" value="1"/>
</dbReference>
<comment type="caution">
    <text evidence="6">The sequence shown here is derived from an EMBL/GenBank/DDBJ whole genome shotgun (WGS) entry which is preliminary data.</text>
</comment>
<dbReference type="InterPro" id="IPR036909">
    <property type="entry name" value="Cyt_c-like_dom_sf"/>
</dbReference>
<proteinExistence type="predicted"/>
<evidence type="ECO:0000256" key="3">
    <source>
        <dbReference type="ARBA" id="ARBA00023004"/>
    </source>
</evidence>
<dbReference type="SUPFAM" id="SSF46626">
    <property type="entry name" value="Cytochrome c"/>
    <property type="match status" value="1"/>
</dbReference>
<accession>A0ABV5ZHY0</accession>
<gene>
    <name evidence="6" type="ORF">ACFFK8_03690</name>
</gene>
<keyword evidence="3 4" id="KW-0408">Iron</keyword>
<evidence type="ECO:0000313" key="6">
    <source>
        <dbReference type="EMBL" id="MFB9896940.1"/>
    </source>
</evidence>
<keyword evidence="7" id="KW-1185">Reference proteome</keyword>
<keyword evidence="1 4" id="KW-0349">Heme</keyword>
<dbReference type="Pfam" id="PF06537">
    <property type="entry name" value="DHOR"/>
    <property type="match status" value="2"/>
</dbReference>
<dbReference type="PANTHER" id="PTHR30600">
    <property type="entry name" value="CYTOCHROME C PEROXIDASE-RELATED"/>
    <property type="match status" value="1"/>
</dbReference>
<protein>
    <submittedName>
        <fullName evidence="6">Di-heme oxidoredictase family protein</fullName>
    </submittedName>
</protein>
<dbReference type="PIRSF" id="PIRSF028099">
    <property type="entry name" value="DUF1111"/>
    <property type="match status" value="1"/>
</dbReference>
<dbReference type="InterPro" id="IPR051395">
    <property type="entry name" value="Cytochrome_c_Peroxidase/MauG"/>
</dbReference>
<evidence type="ECO:0000256" key="4">
    <source>
        <dbReference type="PROSITE-ProRule" id="PRU00433"/>
    </source>
</evidence>
<dbReference type="PROSITE" id="PS51007">
    <property type="entry name" value="CYTC"/>
    <property type="match status" value="1"/>
</dbReference>
<name>A0ABV5ZHY0_9BACT</name>
<dbReference type="EMBL" id="JBHLZF010000001">
    <property type="protein sequence ID" value="MFB9896940.1"/>
    <property type="molecule type" value="Genomic_DNA"/>
</dbReference>
<dbReference type="PROSITE" id="PS51257">
    <property type="entry name" value="PROKAR_LIPOPROTEIN"/>
    <property type="match status" value="1"/>
</dbReference>
<feature type="domain" description="Cytochrome c" evidence="5">
    <location>
        <begin position="340"/>
        <end position="485"/>
    </location>
</feature>
<dbReference type="InterPro" id="IPR009056">
    <property type="entry name" value="Cyt_c-like_dom"/>
</dbReference>
<evidence type="ECO:0000256" key="2">
    <source>
        <dbReference type="ARBA" id="ARBA00022723"/>
    </source>
</evidence>
<reference evidence="6 7" key="1">
    <citation type="submission" date="2024-09" db="EMBL/GenBank/DDBJ databases">
        <authorList>
            <person name="Sun Q."/>
            <person name="Mori K."/>
        </authorList>
    </citation>
    <scope>NUCLEOTIDE SEQUENCE [LARGE SCALE GENOMIC DNA]</scope>
    <source>
        <strain evidence="6 7">ATCC 51272</strain>
    </source>
</reference>
<evidence type="ECO:0000256" key="1">
    <source>
        <dbReference type="ARBA" id="ARBA00022617"/>
    </source>
</evidence>